<evidence type="ECO:0000313" key="1">
    <source>
        <dbReference type="EMBL" id="RXN12105.1"/>
    </source>
</evidence>
<keyword evidence="2" id="KW-1185">Reference proteome</keyword>
<reference evidence="1 2" key="1">
    <citation type="submission" date="2018-03" db="EMBL/GenBank/DDBJ databases">
        <title>Draft genome sequence of Rohu Carp (Labeo rohita).</title>
        <authorList>
            <person name="Das P."/>
            <person name="Kushwaha B."/>
            <person name="Joshi C.G."/>
            <person name="Kumar D."/>
            <person name="Nagpure N.S."/>
            <person name="Sahoo L."/>
            <person name="Das S.P."/>
            <person name="Bit A."/>
            <person name="Patnaik S."/>
            <person name="Meher P.K."/>
            <person name="Jayasankar P."/>
            <person name="Koringa P.G."/>
            <person name="Patel N.V."/>
            <person name="Hinsu A.T."/>
            <person name="Kumar R."/>
            <person name="Pandey M."/>
            <person name="Agarwal S."/>
            <person name="Srivastava S."/>
            <person name="Singh M."/>
            <person name="Iquebal M.A."/>
            <person name="Jaiswal S."/>
            <person name="Angadi U.B."/>
            <person name="Kumar N."/>
            <person name="Raza M."/>
            <person name="Shah T.M."/>
            <person name="Rai A."/>
            <person name="Jena J.K."/>
        </authorList>
    </citation>
    <scope>NUCLEOTIDE SEQUENCE [LARGE SCALE GENOMIC DNA]</scope>
    <source>
        <strain evidence="1">DASCIFA01</strain>
        <tissue evidence="1">Testis</tissue>
    </source>
</reference>
<protein>
    <submittedName>
        <fullName evidence="1">Uncharacterized protein</fullName>
    </submittedName>
</protein>
<name>A0A498M378_LABRO</name>
<evidence type="ECO:0000313" key="2">
    <source>
        <dbReference type="Proteomes" id="UP000290572"/>
    </source>
</evidence>
<dbReference type="EMBL" id="QBIY01013091">
    <property type="protein sequence ID" value="RXN12105.1"/>
    <property type="molecule type" value="Genomic_DNA"/>
</dbReference>
<comment type="caution">
    <text evidence="1">The sequence shown here is derived from an EMBL/GenBank/DDBJ whole genome shotgun (WGS) entry which is preliminary data.</text>
</comment>
<dbReference type="AlphaFoldDB" id="A0A498M378"/>
<organism evidence="1 2">
    <name type="scientific">Labeo rohita</name>
    <name type="common">Indian major carp</name>
    <name type="synonym">Cyprinus rohita</name>
    <dbReference type="NCBI Taxonomy" id="84645"/>
    <lineage>
        <taxon>Eukaryota</taxon>
        <taxon>Metazoa</taxon>
        <taxon>Chordata</taxon>
        <taxon>Craniata</taxon>
        <taxon>Vertebrata</taxon>
        <taxon>Euteleostomi</taxon>
        <taxon>Actinopterygii</taxon>
        <taxon>Neopterygii</taxon>
        <taxon>Teleostei</taxon>
        <taxon>Ostariophysi</taxon>
        <taxon>Cypriniformes</taxon>
        <taxon>Cyprinidae</taxon>
        <taxon>Labeoninae</taxon>
        <taxon>Labeonini</taxon>
        <taxon>Labeo</taxon>
    </lineage>
</organism>
<sequence length="110" mass="11409">MLAAITLTAVKGTPPETGGMYVMVGNTFVASMMAKESDVASMKAGDSGVAAMSWRDSRMVATCTDINEGSTTLDASLVRPEMNQVAKMVQADSISVSLSSKSPLPPLLPP</sequence>
<proteinExistence type="predicted"/>
<accession>A0A498M378</accession>
<gene>
    <name evidence="1" type="ORF">ROHU_029740</name>
</gene>
<dbReference type="Proteomes" id="UP000290572">
    <property type="component" value="Unassembled WGS sequence"/>
</dbReference>